<organism evidence="2 3">
    <name type="scientific">Pseudolactococcus laudensis</name>
    <dbReference type="NCBI Taxonomy" id="1494461"/>
    <lineage>
        <taxon>Bacteria</taxon>
        <taxon>Bacillati</taxon>
        <taxon>Bacillota</taxon>
        <taxon>Bacilli</taxon>
        <taxon>Lactobacillales</taxon>
        <taxon>Streptococcaceae</taxon>
        <taxon>Pseudolactococcus</taxon>
    </lineage>
</organism>
<evidence type="ECO:0000259" key="1">
    <source>
        <dbReference type="Pfam" id="PF05043"/>
    </source>
</evidence>
<accession>A0A7V8N1A4</accession>
<sequence length="484" mass="57833">MERFILTEKEQQVFKLCSCLLNKDSDGMSFEKIVKEIGLSKTTINYAILKLRHVLNLVIGEDEYLLYKTTDKLYLEIYQSLSFQMLKNAYISDSFFLHFFQEVYHERFSGLMKETDAKFMSYETGKKELVKCREYMKHFSLQLCTKKKVENMICGEERQIRFMFFCIILSQFQCKFINFFESENTQLNLFLDNIVKAFPFIFQSSKLKTKIFYRIALDRIKKGHLLPEDMTFPSYFECPVLSLEIFTQKVEMLFLDLDLTAQQKKTEIEFLYFLFCTLIYQPAYTLEDIDCQASDCPIFINTIETIGGITLTAKEKRYICYAHKQCIVWHQMFHVSFCFHHLLTEQERFTKRNSNYMLLWHQMALTLQEVPIYREAFKKHPNMPFFFQRIFNAISFSREVPCKVFLLCYSPITQSIAMENLKNRQLTIRIEFVNTIEKADIVISELDLPNREISPDYLCFVNSPFDRRDWKNIENTIIKWRTSE</sequence>
<keyword evidence="3" id="KW-1185">Reference proteome</keyword>
<name>A0A7V8N1A4_9LACT</name>
<dbReference type="AlphaFoldDB" id="A0A7V8N1A4"/>
<dbReference type="Proteomes" id="UP000530186">
    <property type="component" value="Unassembled WGS sequence"/>
</dbReference>
<dbReference type="RefSeq" id="WP_180747043.1">
    <property type="nucleotide sequence ID" value="NZ_CBCRWQ010000012.1"/>
</dbReference>
<proteinExistence type="predicted"/>
<evidence type="ECO:0000313" key="3">
    <source>
        <dbReference type="Proteomes" id="UP000530186"/>
    </source>
</evidence>
<reference evidence="2 3" key="1">
    <citation type="submission" date="2020-07" db="EMBL/GenBank/DDBJ databases">
        <authorList>
            <person name="Hilgarth M."/>
            <person name="Werum V."/>
            <person name="Vogel R.F."/>
        </authorList>
    </citation>
    <scope>NUCLEOTIDE SEQUENCE [LARGE SCALE GENOMIC DNA]</scope>
    <source>
        <strain evidence="2 3">DSM 28961</strain>
    </source>
</reference>
<dbReference type="GeneID" id="303195275"/>
<evidence type="ECO:0000313" key="2">
    <source>
        <dbReference type="EMBL" id="MBA0016885.1"/>
    </source>
</evidence>
<comment type="caution">
    <text evidence="2">The sequence shown here is derived from an EMBL/GenBank/DDBJ whole genome shotgun (WGS) entry which is preliminary data.</text>
</comment>
<dbReference type="InterPro" id="IPR007737">
    <property type="entry name" value="Mga_HTH"/>
</dbReference>
<protein>
    <submittedName>
        <fullName evidence="2">Helix-turn-helix domain-containing protein</fullName>
    </submittedName>
</protein>
<feature type="domain" description="Mga helix-turn-helix" evidence="1">
    <location>
        <begin position="80"/>
        <end position="166"/>
    </location>
</feature>
<dbReference type="EMBL" id="JACBNY010000011">
    <property type="protein sequence ID" value="MBA0016885.1"/>
    <property type="molecule type" value="Genomic_DNA"/>
</dbReference>
<dbReference type="Pfam" id="PF05043">
    <property type="entry name" value="Mga"/>
    <property type="match status" value="1"/>
</dbReference>
<gene>
    <name evidence="2" type="ORF">HZR21_07075</name>
</gene>